<accession>A0A523UPR5</accession>
<evidence type="ECO:0000313" key="1">
    <source>
        <dbReference type="EMBL" id="TET44291.1"/>
    </source>
</evidence>
<comment type="caution">
    <text evidence="1">The sequence shown here is derived from an EMBL/GenBank/DDBJ whole genome shotgun (WGS) entry which is preliminary data.</text>
</comment>
<dbReference type="AlphaFoldDB" id="A0A523UPR5"/>
<dbReference type="EMBL" id="SOJN01000130">
    <property type="protein sequence ID" value="TET44291.1"/>
    <property type="molecule type" value="Genomic_DNA"/>
</dbReference>
<protein>
    <submittedName>
        <fullName evidence="1">Uncharacterized protein</fullName>
    </submittedName>
</protein>
<gene>
    <name evidence="1" type="ORF">E3J62_10800</name>
</gene>
<proteinExistence type="predicted"/>
<sequence length="247" mass="28660">MIRITRIPIPDWAYEAARQICSARQRRYRHQFITAKLKEIAGDDEILKKDIEGVYGYLGDICACSWLHIDPKEELRAMVLDTNLLTHRDEYDVLYRGWRLDIKTEIYPDEKFERAIRKKLDVKETYGCRLININHFLENSATVDGYIFSTLDNNHPGVAKNWIPIGWIYKDDVTKICPEPMGWSPSGARLWTKAYAIPNSELHELDELENISKKPNASENSRLCTEQRIKSVDAAKYEALVEQLGID</sequence>
<organism evidence="1 2">
    <name type="scientific">candidate division TA06 bacterium</name>
    <dbReference type="NCBI Taxonomy" id="2250710"/>
    <lineage>
        <taxon>Bacteria</taxon>
        <taxon>Bacteria division TA06</taxon>
    </lineage>
</organism>
<reference evidence="1 2" key="1">
    <citation type="submission" date="2019-03" db="EMBL/GenBank/DDBJ databases">
        <title>Metabolic potential of uncultured bacteria and archaea associated with petroleum seepage in deep-sea sediments.</title>
        <authorList>
            <person name="Dong X."/>
            <person name="Hubert C."/>
        </authorList>
    </citation>
    <scope>NUCLEOTIDE SEQUENCE [LARGE SCALE GENOMIC DNA]</scope>
    <source>
        <strain evidence="1">E44_bin18</strain>
    </source>
</reference>
<name>A0A523UPR5_UNCT6</name>
<dbReference type="Proteomes" id="UP000315525">
    <property type="component" value="Unassembled WGS sequence"/>
</dbReference>
<evidence type="ECO:0000313" key="2">
    <source>
        <dbReference type="Proteomes" id="UP000315525"/>
    </source>
</evidence>